<gene>
    <name evidence="2" type="ORF">FKV23_15575</name>
</gene>
<protein>
    <recommendedName>
        <fullName evidence="4">Type IV secretion system protein VirB6</fullName>
    </recommendedName>
</protein>
<feature type="compositionally biased region" description="Polar residues" evidence="1">
    <location>
        <begin position="103"/>
        <end position="119"/>
    </location>
</feature>
<evidence type="ECO:0000313" key="3">
    <source>
        <dbReference type="Proteomes" id="UP000317199"/>
    </source>
</evidence>
<name>A0A514BWH7_9GAMM</name>
<evidence type="ECO:0000313" key="2">
    <source>
        <dbReference type="EMBL" id="QDH71349.1"/>
    </source>
</evidence>
<dbReference type="OrthoDB" id="5634624at2"/>
<keyword evidence="3" id="KW-1185">Reference proteome</keyword>
<dbReference type="KEGG" id="lyj:FKV23_15575"/>
<organism evidence="2 3">
    <name type="scientific">Marilutibacter alkalisoli</name>
    <dbReference type="NCBI Taxonomy" id="2591633"/>
    <lineage>
        <taxon>Bacteria</taxon>
        <taxon>Pseudomonadati</taxon>
        <taxon>Pseudomonadota</taxon>
        <taxon>Gammaproteobacteria</taxon>
        <taxon>Lysobacterales</taxon>
        <taxon>Lysobacteraceae</taxon>
        <taxon>Marilutibacter</taxon>
    </lineage>
</organism>
<dbReference type="EMBL" id="CP041242">
    <property type="protein sequence ID" value="QDH71349.1"/>
    <property type="molecule type" value="Genomic_DNA"/>
</dbReference>
<accession>A0A514BWH7</accession>
<feature type="region of interest" description="Disordered" evidence="1">
    <location>
        <begin position="81"/>
        <end position="152"/>
    </location>
</feature>
<evidence type="ECO:0008006" key="4">
    <source>
        <dbReference type="Google" id="ProtNLM"/>
    </source>
</evidence>
<sequence length="152" mass="15756">MTSIALKMVTDVAMGMWASNAISTLLLNGDAVGYGSRAIQSGGMGLILTMLLLTVPPMAANFFQGSLGQFMAYATIGPHLSQGQPQRGSYSGGGPGGEYPQQLSAANTSGSRDQVSSGEFRTPPAPYQQQPLAGQPVSGDSIRRDAPPHDRG</sequence>
<evidence type="ECO:0000256" key="1">
    <source>
        <dbReference type="SAM" id="MobiDB-lite"/>
    </source>
</evidence>
<reference evidence="2 3" key="1">
    <citation type="submission" date="2019-06" db="EMBL/GenBank/DDBJ databases">
        <title>Lysobacter alkalisoli sp. nov. isolated from saline-alkali soil.</title>
        <authorList>
            <person name="Sun J.-Q."/>
            <person name="Xu L."/>
        </authorList>
    </citation>
    <scope>NUCLEOTIDE SEQUENCE [LARGE SCALE GENOMIC DNA]</scope>
    <source>
        <strain evidence="2 3">SJ-36</strain>
    </source>
</reference>
<proteinExistence type="predicted"/>
<dbReference type="AlphaFoldDB" id="A0A514BWH7"/>
<dbReference type="RefSeq" id="WP_141624681.1">
    <property type="nucleotide sequence ID" value="NZ_CP041242.1"/>
</dbReference>
<feature type="compositionally biased region" description="Basic and acidic residues" evidence="1">
    <location>
        <begin position="141"/>
        <end position="152"/>
    </location>
</feature>
<dbReference type="Proteomes" id="UP000317199">
    <property type="component" value="Chromosome"/>
</dbReference>